<dbReference type="PANTHER" id="PTHR21043:SF0">
    <property type="entry name" value="MITOCHONDRIAL ASSEMBLY OF RIBOSOMAL LARGE SUBUNIT PROTEIN 1"/>
    <property type="match status" value="1"/>
</dbReference>
<dbReference type="InterPro" id="IPR043519">
    <property type="entry name" value="NT_sf"/>
</dbReference>
<dbReference type="GO" id="GO:0090071">
    <property type="term" value="P:negative regulation of ribosome biogenesis"/>
    <property type="evidence" value="ECO:0007669"/>
    <property type="project" value="UniProtKB-UniRule"/>
</dbReference>
<dbReference type="Gene3D" id="3.30.460.10">
    <property type="entry name" value="Beta Polymerase, domain 2"/>
    <property type="match status" value="1"/>
</dbReference>
<dbReference type="Proteomes" id="UP000484164">
    <property type="component" value="Unassembled WGS sequence"/>
</dbReference>
<dbReference type="GO" id="GO:0043023">
    <property type="term" value="F:ribosomal large subunit binding"/>
    <property type="evidence" value="ECO:0007669"/>
    <property type="project" value="TreeGrafter"/>
</dbReference>
<comment type="subcellular location">
    <subcellularLocation>
        <location evidence="2">Cytoplasm</location>
    </subcellularLocation>
</comment>
<protein>
    <recommendedName>
        <fullName evidence="2">Ribosomal silencing factor RsfS</fullName>
    </recommendedName>
</protein>
<name>A0A6L3ZGJ1_9FLAO</name>
<dbReference type="Pfam" id="PF02410">
    <property type="entry name" value="RsfS"/>
    <property type="match status" value="1"/>
</dbReference>
<dbReference type="NCBIfam" id="TIGR00090">
    <property type="entry name" value="rsfS_iojap_ybeB"/>
    <property type="match status" value="1"/>
</dbReference>
<keyword evidence="2" id="KW-0810">Translation regulation</keyword>
<evidence type="ECO:0000313" key="3">
    <source>
        <dbReference type="EMBL" id="KAB2817031.1"/>
    </source>
</evidence>
<dbReference type="SUPFAM" id="SSF81301">
    <property type="entry name" value="Nucleotidyltransferase"/>
    <property type="match status" value="1"/>
</dbReference>
<evidence type="ECO:0000256" key="2">
    <source>
        <dbReference type="HAMAP-Rule" id="MF_01477"/>
    </source>
</evidence>
<comment type="similarity">
    <text evidence="1 2">Belongs to the Iojap/RsfS family.</text>
</comment>
<dbReference type="PANTHER" id="PTHR21043">
    <property type="entry name" value="IOJAP SUPERFAMILY ORTHOLOG"/>
    <property type="match status" value="1"/>
</dbReference>
<dbReference type="GO" id="GO:0042256">
    <property type="term" value="P:cytosolic ribosome assembly"/>
    <property type="evidence" value="ECO:0007669"/>
    <property type="project" value="UniProtKB-UniRule"/>
</dbReference>
<dbReference type="GO" id="GO:0005737">
    <property type="term" value="C:cytoplasm"/>
    <property type="evidence" value="ECO:0007669"/>
    <property type="project" value="UniProtKB-SubCell"/>
</dbReference>
<dbReference type="HAMAP" id="MF_01477">
    <property type="entry name" value="Iojap_RsfS"/>
    <property type="match status" value="1"/>
</dbReference>
<gene>
    <name evidence="2 3" type="primary">rsfS</name>
    <name evidence="3" type="ORF">F8C82_01155</name>
</gene>
<reference evidence="3 4" key="1">
    <citation type="submission" date="2019-10" db="EMBL/GenBank/DDBJ databases">
        <title>Genome sequence of Phaeocystidibacter marisrubri JCM30614 (type strain).</title>
        <authorList>
            <person name="Bowman J.P."/>
        </authorList>
    </citation>
    <scope>NUCLEOTIDE SEQUENCE [LARGE SCALE GENOMIC DNA]</scope>
    <source>
        <strain evidence="3 4">JCM 30614</strain>
    </source>
</reference>
<dbReference type="EMBL" id="WBVQ01000001">
    <property type="protein sequence ID" value="KAB2817031.1"/>
    <property type="molecule type" value="Genomic_DNA"/>
</dbReference>
<dbReference type="GO" id="GO:0017148">
    <property type="term" value="P:negative regulation of translation"/>
    <property type="evidence" value="ECO:0007669"/>
    <property type="project" value="UniProtKB-UniRule"/>
</dbReference>
<dbReference type="AlphaFoldDB" id="A0A6L3ZGJ1"/>
<keyword evidence="2" id="KW-0678">Repressor</keyword>
<comment type="subunit">
    <text evidence="2">Interacts with ribosomal protein uL14 (rplN).</text>
</comment>
<organism evidence="3 4">
    <name type="scientific">Phaeocystidibacter marisrubri</name>
    <dbReference type="NCBI Taxonomy" id="1577780"/>
    <lineage>
        <taxon>Bacteria</taxon>
        <taxon>Pseudomonadati</taxon>
        <taxon>Bacteroidota</taxon>
        <taxon>Flavobacteriia</taxon>
        <taxon>Flavobacteriales</taxon>
        <taxon>Phaeocystidibacteraceae</taxon>
        <taxon>Phaeocystidibacter</taxon>
    </lineage>
</organism>
<comment type="function">
    <text evidence="2">Functions as a ribosomal silencing factor. Interacts with ribosomal protein uL14 (rplN), blocking formation of intersubunit bridge B8. Prevents association of the 30S and 50S ribosomal subunits and the formation of functional ribosomes, thus repressing translation.</text>
</comment>
<dbReference type="InterPro" id="IPR004394">
    <property type="entry name" value="Iojap/RsfS/C7orf30"/>
</dbReference>
<dbReference type="RefSeq" id="WP_151691603.1">
    <property type="nucleotide sequence ID" value="NZ_BMGX01000002.1"/>
</dbReference>
<keyword evidence="4" id="KW-1185">Reference proteome</keyword>
<keyword evidence="2" id="KW-0963">Cytoplasm</keyword>
<evidence type="ECO:0000313" key="4">
    <source>
        <dbReference type="Proteomes" id="UP000484164"/>
    </source>
</evidence>
<sequence length="121" mass="13761">MQDQPSHSALIEQIIEGIQDNKGQDITVLDLRELENSVCDYFVIASGTSNTQVKSISEAVEKRVREQLGDKPWHVEGADRSEWVLMDYVNAVVHIFRGEAREFYDLESLWGDAIATHIETK</sequence>
<comment type="caution">
    <text evidence="3">The sequence shown here is derived from an EMBL/GenBank/DDBJ whole genome shotgun (WGS) entry which is preliminary data.</text>
</comment>
<proteinExistence type="inferred from homology"/>
<evidence type="ECO:0000256" key="1">
    <source>
        <dbReference type="ARBA" id="ARBA00010574"/>
    </source>
</evidence>
<dbReference type="OrthoDB" id="9793681at2"/>
<accession>A0A6L3ZGJ1</accession>